<feature type="compositionally biased region" description="Basic residues" evidence="1">
    <location>
        <begin position="177"/>
        <end position="188"/>
    </location>
</feature>
<dbReference type="Gene3D" id="3.50.4.20">
    <property type="match status" value="1"/>
</dbReference>
<dbReference type="EMBL" id="JAMDLW010000058">
    <property type="protein sequence ID" value="MCY9523068.1"/>
    <property type="molecule type" value="Genomic_DNA"/>
</dbReference>
<proteinExistence type="predicted"/>
<dbReference type="RefSeq" id="WP_254912329.1">
    <property type="nucleotide sequence ID" value="NZ_JAMDLV010000002.1"/>
</dbReference>
<name>A0ABT4E3G7_9BACL</name>
<evidence type="ECO:0000256" key="1">
    <source>
        <dbReference type="SAM" id="MobiDB-lite"/>
    </source>
</evidence>
<feature type="compositionally biased region" description="Basic and acidic residues" evidence="1">
    <location>
        <begin position="204"/>
        <end position="217"/>
    </location>
</feature>
<dbReference type="Pfam" id="PF06265">
    <property type="entry name" value="YutD-like"/>
    <property type="match status" value="1"/>
</dbReference>
<accession>A0ABT4E3G7</accession>
<gene>
    <name evidence="2" type="ORF">M5X09_25965</name>
</gene>
<feature type="region of interest" description="Disordered" evidence="1">
    <location>
        <begin position="118"/>
        <end position="217"/>
    </location>
</feature>
<evidence type="ECO:0000313" key="2">
    <source>
        <dbReference type="EMBL" id="MCY9523068.1"/>
    </source>
</evidence>
<sequence>MKQRAHPFVLEPVIDGEGGITDMIHVGGRTYEVIQEHKNAWNPEAFRSRYSEVLERYDYILGDWGYSQLRLKGFFRDNHPKSTKESAVSSMMDYINEYCNFGCAYFILEKVSNKDARLRSGTDQGDEAEREGAAAVEDAGQEAVPQAQQGISLQPKTAANDASAEQTPKPASSERKPRQHRNRHKHGGKGAGAPNAHAQQRGPAESKESREAKEVRS</sequence>
<dbReference type="InterPro" id="IPR038141">
    <property type="entry name" value="YutD-like_sf"/>
</dbReference>
<organism evidence="2 3">
    <name type="scientific">Paenibacillus apiarius</name>
    <dbReference type="NCBI Taxonomy" id="46240"/>
    <lineage>
        <taxon>Bacteria</taxon>
        <taxon>Bacillati</taxon>
        <taxon>Bacillota</taxon>
        <taxon>Bacilli</taxon>
        <taxon>Bacillales</taxon>
        <taxon>Paenibacillaceae</taxon>
        <taxon>Paenibacillus</taxon>
    </lineage>
</organism>
<dbReference type="Proteomes" id="UP001207626">
    <property type="component" value="Unassembled WGS sequence"/>
</dbReference>
<evidence type="ECO:0000313" key="3">
    <source>
        <dbReference type="Proteomes" id="UP001207626"/>
    </source>
</evidence>
<dbReference type="InterPro" id="IPR009370">
    <property type="entry name" value="YutD-like"/>
</dbReference>
<comment type="caution">
    <text evidence="2">The sequence shown here is derived from an EMBL/GenBank/DDBJ whole genome shotgun (WGS) entry which is preliminary data.</text>
</comment>
<keyword evidence="3" id="KW-1185">Reference proteome</keyword>
<reference evidence="2 3" key="1">
    <citation type="submission" date="2022-05" db="EMBL/GenBank/DDBJ databases">
        <title>Genome Sequencing of Bee-Associated Microbes.</title>
        <authorList>
            <person name="Dunlap C."/>
        </authorList>
    </citation>
    <scope>NUCLEOTIDE SEQUENCE [LARGE SCALE GENOMIC DNA]</scope>
    <source>
        <strain evidence="2 3">NRRL NRS-1438</strain>
    </source>
</reference>
<feature type="compositionally biased region" description="Polar residues" evidence="1">
    <location>
        <begin position="146"/>
        <end position="157"/>
    </location>
</feature>
<protein>
    <submittedName>
        <fullName evidence="2">YutD family protein</fullName>
    </submittedName>
</protein>